<protein>
    <submittedName>
        <fullName evidence="2">Putative tick transposon</fullName>
    </submittedName>
</protein>
<name>A0A6B0V1S0_IXORI</name>
<proteinExistence type="predicted"/>
<feature type="region of interest" description="Disordered" evidence="1">
    <location>
        <begin position="134"/>
        <end position="195"/>
    </location>
</feature>
<reference evidence="2" key="1">
    <citation type="submission" date="2019-12" db="EMBL/GenBank/DDBJ databases">
        <title>An insight into the sialome of adult female Ixodes ricinus ticks feeding for 6 days.</title>
        <authorList>
            <person name="Perner J."/>
            <person name="Ribeiro J.M.C."/>
        </authorList>
    </citation>
    <scope>NUCLEOTIDE SEQUENCE</scope>
    <source>
        <strain evidence="2">Semi-engorged</strain>
        <tissue evidence="2">Salivary glands</tissue>
    </source>
</reference>
<accession>A0A6B0V1S0</accession>
<dbReference type="PANTHER" id="PTHR33198:SF19">
    <property type="entry name" value="CCHC-TYPE DOMAIN-CONTAINING PROTEIN"/>
    <property type="match status" value="1"/>
</dbReference>
<feature type="compositionally biased region" description="Basic residues" evidence="1">
    <location>
        <begin position="167"/>
        <end position="181"/>
    </location>
</feature>
<organism evidence="2">
    <name type="scientific">Ixodes ricinus</name>
    <name type="common">Common tick</name>
    <name type="synonym">Acarus ricinus</name>
    <dbReference type="NCBI Taxonomy" id="34613"/>
    <lineage>
        <taxon>Eukaryota</taxon>
        <taxon>Metazoa</taxon>
        <taxon>Ecdysozoa</taxon>
        <taxon>Arthropoda</taxon>
        <taxon>Chelicerata</taxon>
        <taxon>Arachnida</taxon>
        <taxon>Acari</taxon>
        <taxon>Parasitiformes</taxon>
        <taxon>Ixodida</taxon>
        <taxon>Ixodoidea</taxon>
        <taxon>Ixodidae</taxon>
        <taxon>Ixodinae</taxon>
        <taxon>Ixodes</taxon>
    </lineage>
</organism>
<dbReference type="PANTHER" id="PTHR33198">
    <property type="entry name" value="ANK_REP_REGION DOMAIN-CONTAINING PROTEIN-RELATED"/>
    <property type="match status" value="1"/>
</dbReference>
<sequence>MATFGKLEEYDNKEPWLSYTERVDAFFNANGIEDDEKKKWIFLSTVGTSTYATLRSLLAPAKPKEKKYKEFMAALTSHFSPPPPKISESFRFNTQVQLENESVATFIAELRQMAEHCNFGVALNRMQRDRNCAATVGGEKPNPGEGCRNLEVGGSSGTQRDRDTKRPRGRNHFGKPRRHHQSSQVPQEEKWSTGT</sequence>
<dbReference type="EMBL" id="GIFC01013683">
    <property type="protein sequence ID" value="MXU95766.1"/>
    <property type="molecule type" value="Transcribed_RNA"/>
</dbReference>
<evidence type="ECO:0000256" key="1">
    <source>
        <dbReference type="SAM" id="MobiDB-lite"/>
    </source>
</evidence>
<evidence type="ECO:0000313" key="2">
    <source>
        <dbReference type="EMBL" id="MXU95766.1"/>
    </source>
</evidence>
<dbReference type="AlphaFoldDB" id="A0A6B0V1S0"/>